<dbReference type="EMBL" id="FORX01000003">
    <property type="protein sequence ID" value="SFJ45913.1"/>
    <property type="molecule type" value="Genomic_DNA"/>
</dbReference>
<dbReference type="Gene3D" id="2.40.420.20">
    <property type="match status" value="1"/>
</dbReference>
<comment type="similarity">
    <text evidence="1">Belongs to the membrane fusion protein (MFP) (TC 8.A.1) family.</text>
</comment>
<organism evidence="4 5">
    <name type="scientific">Desulfomicrobium apsheronum</name>
    <dbReference type="NCBI Taxonomy" id="52560"/>
    <lineage>
        <taxon>Bacteria</taxon>
        <taxon>Pseudomonadati</taxon>
        <taxon>Thermodesulfobacteriota</taxon>
        <taxon>Desulfovibrionia</taxon>
        <taxon>Desulfovibrionales</taxon>
        <taxon>Desulfomicrobiaceae</taxon>
        <taxon>Desulfomicrobium</taxon>
    </lineage>
</organism>
<dbReference type="OrthoDB" id="5318766at2"/>
<dbReference type="STRING" id="52560.SAMN04488082_103181"/>
<dbReference type="Proteomes" id="UP000198635">
    <property type="component" value="Unassembled WGS sequence"/>
</dbReference>
<dbReference type="FunFam" id="2.40.30.170:FF:000010">
    <property type="entry name" value="Efflux RND transporter periplasmic adaptor subunit"/>
    <property type="match status" value="1"/>
</dbReference>
<dbReference type="RefSeq" id="WP_092373031.1">
    <property type="nucleotide sequence ID" value="NZ_FORX01000003.1"/>
</dbReference>
<feature type="domain" description="Multidrug resistance protein MdtA-like barrel-sandwich hybrid" evidence="2">
    <location>
        <begin position="70"/>
        <end position="184"/>
    </location>
</feature>
<evidence type="ECO:0000259" key="3">
    <source>
        <dbReference type="Pfam" id="PF25954"/>
    </source>
</evidence>
<proteinExistence type="inferred from homology"/>
<dbReference type="InterPro" id="IPR058625">
    <property type="entry name" value="MdtA-like_BSH"/>
</dbReference>
<dbReference type="GO" id="GO:0015562">
    <property type="term" value="F:efflux transmembrane transporter activity"/>
    <property type="evidence" value="ECO:0007669"/>
    <property type="project" value="TreeGrafter"/>
</dbReference>
<dbReference type="Gene3D" id="2.40.50.100">
    <property type="match status" value="1"/>
</dbReference>
<dbReference type="Gene3D" id="1.10.287.470">
    <property type="entry name" value="Helix hairpin bin"/>
    <property type="match status" value="1"/>
</dbReference>
<evidence type="ECO:0000259" key="2">
    <source>
        <dbReference type="Pfam" id="PF25917"/>
    </source>
</evidence>
<dbReference type="Gene3D" id="2.40.30.170">
    <property type="match status" value="1"/>
</dbReference>
<keyword evidence="5" id="KW-1185">Reference proteome</keyword>
<dbReference type="InterPro" id="IPR058792">
    <property type="entry name" value="Beta-barrel_RND_2"/>
</dbReference>
<accession>A0A1I3RH73</accession>
<protein>
    <submittedName>
        <fullName evidence="4">Membrane fusion protein, multidrug efflux system</fullName>
    </submittedName>
</protein>
<dbReference type="PANTHER" id="PTHR30469:SF11">
    <property type="entry name" value="BLL4320 PROTEIN"/>
    <property type="match status" value="1"/>
</dbReference>
<name>A0A1I3RH73_9BACT</name>
<dbReference type="SUPFAM" id="SSF111369">
    <property type="entry name" value="HlyD-like secretion proteins"/>
    <property type="match status" value="1"/>
</dbReference>
<evidence type="ECO:0000313" key="5">
    <source>
        <dbReference type="Proteomes" id="UP000198635"/>
    </source>
</evidence>
<evidence type="ECO:0000313" key="4">
    <source>
        <dbReference type="EMBL" id="SFJ45913.1"/>
    </source>
</evidence>
<gene>
    <name evidence="4" type="ORF">SAMN04488082_103181</name>
</gene>
<dbReference type="AlphaFoldDB" id="A0A1I3RH73"/>
<reference evidence="5" key="1">
    <citation type="submission" date="2016-10" db="EMBL/GenBank/DDBJ databases">
        <authorList>
            <person name="Varghese N."/>
            <person name="Submissions S."/>
        </authorList>
    </citation>
    <scope>NUCLEOTIDE SEQUENCE [LARGE SCALE GENOMIC DNA]</scope>
    <source>
        <strain evidence="5">DSM 5918</strain>
    </source>
</reference>
<dbReference type="Pfam" id="PF25917">
    <property type="entry name" value="BSH_RND"/>
    <property type="match status" value="1"/>
</dbReference>
<evidence type="ECO:0000256" key="1">
    <source>
        <dbReference type="ARBA" id="ARBA00009477"/>
    </source>
</evidence>
<dbReference type="InterPro" id="IPR006143">
    <property type="entry name" value="RND_pump_MFP"/>
</dbReference>
<dbReference type="Pfam" id="PF25954">
    <property type="entry name" value="Beta-barrel_RND_2"/>
    <property type="match status" value="1"/>
</dbReference>
<dbReference type="GO" id="GO:1990281">
    <property type="term" value="C:efflux pump complex"/>
    <property type="evidence" value="ECO:0007669"/>
    <property type="project" value="TreeGrafter"/>
</dbReference>
<sequence>MIKKIFIAILLVAVVAGVLAGIKAMQIRAMIAQGESFFMPPAVVSSVNASSALWDTVFTAVGSVTAVQGVTMTAEIPGKVVRIDFESGDRVKAGDVLVQLDISEEAARLRALEATENLARLNLRRIESLVAQRSTAKSEYDAALAEHRQILAQMDALRAVIAKKTIRAPFQGALGIRQINLGQNLGDSDVIVSLQHLDRVHVEFALPQQQVGAVLPGATVRVTSDALPGQTIEGRLSAVEPLADSATRTVRMQAELANSEEILRPGMFVNVAVVLPEKRELVLIPATAVLYAAYSDSVFIVEPAQGNGTEGLVLRQQFVTLGERRGDFVAVARGLAPGQTVVSTGVFKYRNGQSVVVDNSLAPEFNISPTPENS</sequence>
<feature type="domain" description="CusB-like beta-barrel" evidence="3">
    <location>
        <begin position="200"/>
        <end position="273"/>
    </location>
</feature>
<dbReference type="NCBIfam" id="TIGR01730">
    <property type="entry name" value="RND_mfp"/>
    <property type="match status" value="1"/>
</dbReference>
<dbReference type="PANTHER" id="PTHR30469">
    <property type="entry name" value="MULTIDRUG RESISTANCE PROTEIN MDTA"/>
    <property type="match status" value="1"/>
</dbReference>